<protein>
    <recommendedName>
        <fullName evidence="1">Reverse transcriptase domain-containing protein</fullName>
    </recommendedName>
</protein>
<proteinExistence type="predicted"/>
<dbReference type="Pfam" id="PF00078">
    <property type="entry name" value="RVT_1"/>
    <property type="match status" value="1"/>
</dbReference>
<organism evidence="2 3">
    <name type="scientific">Patella caerulea</name>
    <name type="common">Rayed Mediterranean limpet</name>
    <dbReference type="NCBI Taxonomy" id="87958"/>
    <lineage>
        <taxon>Eukaryota</taxon>
        <taxon>Metazoa</taxon>
        <taxon>Spiralia</taxon>
        <taxon>Lophotrochozoa</taxon>
        <taxon>Mollusca</taxon>
        <taxon>Gastropoda</taxon>
        <taxon>Patellogastropoda</taxon>
        <taxon>Patelloidea</taxon>
        <taxon>Patellidae</taxon>
        <taxon>Patella</taxon>
    </lineage>
</organism>
<dbReference type="CDD" id="cd01650">
    <property type="entry name" value="RT_nLTR_like"/>
    <property type="match status" value="1"/>
</dbReference>
<dbReference type="AlphaFoldDB" id="A0AAN8JFF7"/>
<name>A0AAN8JFF7_PATCE</name>
<sequence length="957" mass="111015">MELRSNSMSYSIHKKRETKSREKILIDKICKLESLSDQNKLKSEELIKLTEHKNDLENIRNDYMKGVVIRSKAQWIEDGEKPSKYFCNLELNNFMNKTIQRVETGNGNTITDQKEILKQVRHFYASLYNDRETELDNYDLNELLKNFNYTILDDTQSNSLEGLISEEELLIVLNKMKLNKSPGSSGFPADFYKHFWGQLKTIILRATNDIYDKGILPIDQRFGVITCIPKGDKPRHLLTNWRPITLLNVFYKLLSGVIANRIKSVLNIIISNSQTGFIKGRYIGENTRLLFDLLHYTENNDIPGLLILIDFEKAFDSVAWSFVYKVLDFFNFGDTIKNWIKIFNNNILSSVIQHGHLSESFNVKRGCRQGDPIAPYIFILCAEILSMLVKNNKLIGGIVIGKTEHVISQYADDTTLFLDGSKQSFHSALDTLDQFASISGLKINSFKTKIVWIGSKKYSNQVYHHDKWKLNWGSTSFSLLGIDFSIKLNNIVTLNLDKQLIKIRSSITQWNRRILSPIGRITVIKTLLLPKLIHIFISLPNPSINIIKAINTDFFKFIWGSSVDRVKREVLVTPYQYGGLKMTNLNLFIMALKCTWIRRILVNFDTPWLDIVHACYGNNFTKELIDFGDQFLNSKINTTNPFWKDVFTSWSHISLNIINTDLPKSPLWFNSKIKIDKKPIYFKSWYNNGITVLGDLFDDNGEILSKIELEKKFKLPQICFLKFQSLYSSLKEFLNKNETDTLGIKLERPYVPTIVQKLQTNLKGCNDFYKLLLNTNVIPTSTIKWQELLDLEPNDWQTTFSNVFLLTNDTNLQWFQYRLLHRILPLNSYLKKNKIKDTDLCSFCQDSTEDLIHFFTSCKIVQELWESLKLLIKNNLNIEVTFEPKTILFGLHTHKYKDALNLIILLSKFHIYVSAKKTQTLNLSSLLSYFGYQSAIAHYTSKKLEKWSVIDSLLSDE</sequence>
<dbReference type="Proteomes" id="UP001347796">
    <property type="component" value="Unassembled WGS sequence"/>
</dbReference>
<reference evidence="2 3" key="1">
    <citation type="submission" date="2024-01" db="EMBL/GenBank/DDBJ databases">
        <title>The genome of the rayed Mediterranean limpet Patella caerulea (Linnaeus, 1758).</title>
        <authorList>
            <person name="Anh-Thu Weber A."/>
            <person name="Halstead-Nussloch G."/>
        </authorList>
    </citation>
    <scope>NUCLEOTIDE SEQUENCE [LARGE SCALE GENOMIC DNA]</scope>
    <source>
        <strain evidence="2">AATW-2023a</strain>
        <tissue evidence="2">Whole specimen</tissue>
    </source>
</reference>
<dbReference type="SUPFAM" id="SSF56672">
    <property type="entry name" value="DNA/RNA polymerases"/>
    <property type="match status" value="1"/>
</dbReference>
<feature type="domain" description="Reverse transcriptase" evidence="1">
    <location>
        <begin position="209"/>
        <end position="484"/>
    </location>
</feature>
<dbReference type="PANTHER" id="PTHR31635">
    <property type="entry name" value="REVERSE TRANSCRIPTASE DOMAIN-CONTAINING PROTEIN-RELATED"/>
    <property type="match status" value="1"/>
</dbReference>
<dbReference type="InterPro" id="IPR043502">
    <property type="entry name" value="DNA/RNA_pol_sf"/>
</dbReference>
<keyword evidence="3" id="KW-1185">Reference proteome</keyword>
<accession>A0AAN8JFF7</accession>
<dbReference type="PANTHER" id="PTHR31635:SF196">
    <property type="entry name" value="REVERSE TRANSCRIPTASE DOMAIN-CONTAINING PROTEIN-RELATED"/>
    <property type="match status" value="1"/>
</dbReference>
<dbReference type="Pfam" id="PF13966">
    <property type="entry name" value="zf-RVT"/>
    <property type="match status" value="1"/>
</dbReference>
<comment type="caution">
    <text evidence="2">The sequence shown here is derived from an EMBL/GenBank/DDBJ whole genome shotgun (WGS) entry which is preliminary data.</text>
</comment>
<dbReference type="PROSITE" id="PS50878">
    <property type="entry name" value="RT_POL"/>
    <property type="match status" value="1"/>
</dbReference>
<dbReference type="EMBL" id="JAZGQO010000010">
    <property type="protein sequence ID" value="KAK6175945.1"/>
    <property type="molecule type" value="Genomic_DNA"/>
</dbReference>
<evidence type="ECO:0000313" key="2">
    <source>
        <dbReference type="EMBL" id="KAK6175945.1"/>
    </source>
</evidence>
<gene>
    <name evidence="2" type="ORF">SNE40_014318</name>
</gene>
<evidence type="ECO:0000313" key="3">
    <source>
        <dbReference type="Proteomes" id="UP001347796"/>
    </source>
</evidence>
<dbReference type="InterPro" id="IPR026960">
    <property type="entry name" value="RVT-Znf"/>
</dbReference>
<evidence type="ECO:0000259" key="1">
    <source>
        <dbReference type="PROSITE" id="PS50878"/>
    </source>
</evidence>
<dbReference type="InterPro" id="IPR000477">
    <property type="entry name" value="RT_dom"/>
</dbReference>